<dbReference type="EMBL" id="JACHXS010000002">
    <property type="protein sequence ID" value="MBB3220524.1"/>
    <property type="molecule type" value="Genomic_DNA"/>
</dbReference>
<evidence type="ECO:0000313" key="3">
    <source>
        <dbReference type="EMBL" id="MBB3220524.1"/>
    </source>
</evidence>
<dbReference type="Proteomes" id="UP000584325">
    <property type="component" value="Unassembled WGS sequence"/>
</dbReference>
<dbReference type="RefSeq" id="WP_229422243.1">
    <property type="nucleotide sequence ID" value="NZ_CP040017.1"/>
</dbReference>
<dbReference type="AlphaFoldDB" id="A0A7W5HBE0"/>
<dbReference type="Pfam" id="PF07589">
    <property type="entry name" value="PEP-CTERM"/>
    <property type="match status" value="1"/>
</dbReference>
<evidence type="ECO:0000256" key="1">
    <source>
        <dbReference type="SAM" id="SignalP"/>
    </source>
</evidence>
<name>A0A7W5HBE0_9BURK</name>
<sequence length="286" mass="29524">MKRFVMHTLAMACMAASAGPALAAASSGATFANLVITLTDLDTSDGIAPSLTLNQGGPSFIGSWTEGFGDVAESYQFQNYAPRQGGLFTGETHTAWSSSAASIMTANNVAGFTSMSAEGAALSGLDGYGTYNTVSYASQPSNTFTLSANTAVTFSVLADMRASTTMGYNLDADMGEYASVQAMLNVGGLLNGMYVSDPQERRVVAAFDVLDDNTTTGVSDSWSGLLSTSFVNTGATEASGELQAFIIVDGYSSVWDGVTPVPEPGTYAMLLGGLALLGAAARRRKT</sequence>
<keyword evidence="1" id="KW-0732">Signal</keyword>
<reference evidence="3 4" key="1">
    <citation type="submission" date="2020-08" db="EMBL/GenBank/DDBJ databases">
        <title>Genomic Encyclopedia of Type Strains, Phase III (KMG-III): the genomes of soil and plant-associated and newly described type strains.</title>
        <authorList>
            <person name="Whitman W."/>
        </authorList>
    </citation>
    <scope>NUCLEOTIDE SEQUENCE [LARGE SCALE GENOMIC DNA]</scope>
    <source>
        <strain evidence="3 4">CECT 7753</strain>
    </source>
</reference>
<feature type="signal peptide" evidence="1">
    <location>
        <begin position="1"/>
        <end position="23"/>
    </location>
</feature>
<evidence type="ECO:0000313" key="4">
    <source>
        <dbReference type="Proteomes" id="UP000584325"/>
    </source>
</evidence>
<accession>A0A7W5HBE0</accession>
<protein>
    <recommendedName>
        <fullName evidence="2">Ice-binding protein C-terminal domain-containing protein</fullName>
    </recommendedName>
</protein>
<comment type="caution">
    <text evidence="3">The sequence shown here is derived from an EMBL/GenBank/DDBJ whole genome shotgun (WGS) entry which is preliminary data.</text>
</comment>
<evidence type="ECO:0000259" key="2">
    <source>
        <dbReference type="Pfam" id="PF07589"/>
    </source>
</evidence>
<feature type="chain" id="PRO_5030793642" description="Ice-binding protein C-terminal domain-containing protein" evidence="1">
    <location>
        <begin position="24"/>
        <end position="286"/>
    </location>
</feature>
<dbReference type="InterPro" id="IPR013424">
    <property type="entry name" value="Ice-binding_C"/>
</dbReference>
<gene>
    <name evidence="3" type="ORF">FHS02_001323</name>
</gene>
<dbReference type="NCBIfam" id="TIGR02595">
    <property type="entry name" value="PEP_CTERM"/>
    <property type="match status" value="1"/>
</dbReference>
<feature type="domain" description="Ice-binding protein C-terminal" evidence="2">
    <location>
        <begin position="260"/>
        <end position="284"/>
    </location>
</feature>
<proteinExistence type="predicted"/>
<organism evidence="3 4">
    <name type="scientific">Pseudoduganella umbonata</name>
    <dbReference type="NCBI Taxonomy" id="864828"/>
    <lineage>
        <taxon>Bacteria</taxon>
        <taxon>Pseudomonadati</taxon>
        <taxon>Pseudomonadota</taxon>
        <taxon>Betaproteobacteria</taxon>
        <taxon>Burkholderiales</taxon>
        <taxon>Oxalobacteraceae</taxon>
        <taxon>Telluria group</taxon>
        <taxon>Pseudoduganella</taxon>
    </lineage>
</organism>